<dbReference type="InterPro" id="IPR007197">
    <property type="entry name" value="rSAM"/>
</dbReference>
<evidence type="ECO:0000256" key="4">
    <source>
        <dbReference type="ARBA" id="ARBA00022691"/>
    </source>
</evidence>
<dbReference type="PROSITE" id="PS51332">
    <property type="entry name" value="B12_BINDING"/>
    <property type="match status" value="1"/>
</dbReference>
<evidence type="ECO:0000259" key="9">
    <source>
        <dbReference type="PROSITE" id="PS51918"/>
    </source>
</evidence>
<dbReference type="EMBL" id="PEVC01000059">
    <property type="protein sequence ID" value="PIV00260.1"/>
    <property type="molecule type" value="Genomic_DNA"/>
</dbReference>
<proteinExistence type="predicted"/>
<dbReference type="CDD" id="cd02068">
    <property type="entry name" value="radical_SAM_B12_BD"/>
    <property type="match status" value="1"/>
</dbReference>
<dbReference type="InterPro" id="IPR058240">
    <property type="entry name" value="rSAM_sf"/>
</dbReference>
<dbReference type="Gene3D" id="3.80.30.20">
    <property type="entry name" value="tm_1862 like domain"/>
    <property type="match status" value="1"/>
</dbReference>
<dbReference type="InterPro" id="IPR036724">
    <property type="entry name" value="Cobalamin-bd_sf"/>
</dbReference>
<protein>
    <submittedName>
        <fullName evidence="10">Uncharacterized protein</fullName>
    </submittedName>
</protein>
<feature type="domain" description="Radical SAM core" evidence="9">
    <location>
        <begin position="187"/>
        <end position="426"/>
    </location>
</feature>
<gene>
    <name evidence="10" type="ORF">COS54_03435</name>
</gene>
<dbReference type="GO" id="GO:0051539">
    <property type="term" value="F:4 iron, 4 sulfur cluster binding"/>
    <property type="evidence" value="ECO:0007669"/>
    <property type="project" value="UniProtKB-KW"/>
</dbReference>
<evidence type="ECO:0000256" key="2">
    <source>
        <dbReference type="ARBA" id="ARBA00022603"/>
    </source>
</evidence>
<evidence type="ECO:0000256" key="3">
    <source>
        <dbReference type="ARBA" id="ARBA00022679"/>
    </source>
</evidence>
<keyword evidence="7" id="KW-0411">Iron-sulfur</keyword>
<dbReference type="GO" id="GO:0031419">
    <property type="term" value="F:cobalamin binding"/>
    <property type="evidence" value="ECO:0007669"/>
    <property type="project" value="InterPro"/>
</dbReference>
<reference evidence="11" key="1">
    <citation type="submission" date="2017-09" db="EMBL/GenBank/DDBJ databases">
        <title>Depth-based differentiation of microbial function through sediment-hosted aquifers and enrichment of novel symbionts in the deep terrestrial subsurface.</title>
        <authorList>
            <person name="Probst A.J."/>
            <person name="Ladd B."/>
            <person name="Jarett J.K."/>
            <person name="Geller-Mcgrath D.E."/>
            <person name="Sieber C.M.K."/>
            <person name="Emerson J.B."/>
            <person name="Anantharaman K."/>
            <person name="Thomas B.C."/>
            <person name="Malmstrom R."/>
            <person name="Stieglmeier M."/>
            <person name="Klingl A."/>
            <person name="Woyke T."/>
            <person name="Ryan C.M."/>
            <person name="Banfield J.F."/>
        </authorList>
    </citation>
    <scope>NUCLEOTIDE SEQUENCE [LARGE SCALE GENOMIC DNA]</scope>
</reference>
<comment type="caution">
    <text evidence="10">The sequence shown here is derived from an EMBL/GenBank/DDBJ whole genome shotgun (WGS) entry which is preliminary data.</text>
</comment>
<evidence type="ECO:0000256" key="5">
    <source>
        <dbReference type="ARBA" id="ARBA00022723"/>
    </source>
</evidence>
<evidence type="ECO:0000259" key="8">
    <source>
        <dbReference type="PROSITE" id="PS51332"/>
    </source>
</evidence>
<dbReference type="SUPFAM" id="SSF52242">
    <property type="entry name" value="Cobalamin (vitamin B12)-binding domain"/>
    <property type="match status" value="1"/>
</dbReference>
<dbReference type="Pfam" id="PF02310">
    <property type="entry name" value="B12-binding"/>
    <property type="match status" value="1"/>
</dbReference>
<dbReference type="SUPFAM" id="SSF102114">
    <property type="entry name" value="Radical SAM enzymes"/>
    <property type="match status" value="1"/>
</dbReference>
<dbReference type="PANTHER" id="PTHR43409">
    <property type="entry name" value="ANAEROBIC MAGNESIUM-PROTOPORPHYRIN IX MONOMETHYL ESTER CYCLASE-RELATED"/>
    <property type="match status" value="1"/>
</dbReference>
<evidence type="ECO:0000256" key="7">
    <source>
        <dbReference type="ARBA" id="ARBA00023014"/>
    </source>
</evidence>
<keyword evidence="2" id="KW-0489">Methyltransferase</keyword>
<keyword evidence="6" id="KW-0408">Iron</keyword>
<comment type="cofactor">
    <cofactor evidence="1">
        <name>[4Fe-4S] cluster</name>
        <dbReference type="ChEBI" id="CHEBI:49883"/>
    </cofactor>
</comment>
<accession>A0A2M7BB27</accession>
<evidence type="ECO:0000313" key="10">
    <source>
        <dbReference type="EMBL" id="PIV00260.1"/>
    </source>
</evidence>
<feature type="domain" description="B12-binding" evidence="8">
    <location>
        <begin position="1"/>
        <end position="136"/>
    </location>
</feature>
<evidence type="ECO:0000256" key="1">
    <source>
        <dbReference type="ARBA" id="ARBA00001966"/>
    </source>
</evidence>
<dbReference type="Proteomes" id="UP000229631">
    <property type="component" value="Unassembled WGS sequence"/>
</dbReference>
<dbReference type="PANTHER" id="PTHR43409:SF7">
    <property type="entry name" value="BLL1977 PROTEIN"/>
    <property type="match status" value="1"/>
</dbReference>
<dbReference type="PROSITE" id="PS51918">
    <property type="entry name" value="RADICAL_SAM"/>
    <property type="match status" value="1"/>
</dbReference>
<keyword evidence="5" id="KW-0479">Metal-binding</keyword>
<evidence type="ECO:0000256" key="6">
    <source>
        <dbReference type="ARBA" id="ARBA00023004"/>
    </source>
</evidence>
<dbReference type="SFLD" id="SFLDG01082">
    <property type="entry name" value="B12-binding_domain_containing"/>
    <property type="match status" value="1"/>
</dbReference>
<dbReference type="InterPro" id="IPR023404">
    <property type="entry name" value="rSAM_horseshoe"/>
</dbReference>
<dbReference type="SFLD" id="SFLDG01123">
    <property type="entry name" value="methyltransferase_(Class_B)"/>
    <property type="match status" value="1"/>
</dbReference>
<organism evidence="10 11">
    <name type="scientific">Candidatus Shapirobacteria bacterium CG03_land_8_20_14_0_80_39_12</name>
    <dbReference type="NCBI Taxonomy" id="1974879"/>
    <lineage>
        <taxon>Bacteria</taxon>
        <taxon>Candidatus Shapironibacteriota</taxon>
    </lineage>
</organism>
<keyword evidence="4" id="KW-0949">S-adenosyl-L-methionine</keyword>
<dbReference type="SFLD" id="SFLDS00029">
    <property type="entry name" value="Radical_SAM"/>
    <property type="match status" value="1"/>
</dbReference>
<dbReference type="Pfam" id="PF04055">
    <property type="entry name" value="Radical_SAM"/>
    <property type="match status" value="1"/>
</dbReference>
<dbReference type="InterPro" id="IPR034466">
    <property type="entry name" value="Methyltransferase_Class_B"/>
</dbReference>
<dbReference type="CDD" id="cd01335">
    <property type="entry name" value="Radical_SAM"/>
    <property type="match status" value="1"/>
</dbReference>
<name>A0A2M7BB27_9BACT</name>
<dbReference type="GO" id="GO:0003824">
    <property type="term" value="F:catalytic activity"/>
    <property type="evidence" value="ECO:0007669"/>
    <property type="project" value="InterPro"/>
</dbReference>
<dbReference type="GO" id="GO:0046872">
    <property type="term" value="F:metal ion binding"/>
    <property type="evidence" value="ECO:0007669"/>
    <property type="project" value="UniProtKB-KW"/>
</dbReference>
<sequence length="477" mass="54640">MKVLFLLPNYDSHIIHPPLGLGYLASYLIKNKQIVSIFDGTLKNASLDDYVKVISEFQPDLIGISVLTRGHNLAKEMVRTIKKKFSQIPIVIGGTQLTAAPKEVMEDIKPDFGIIGEGEETILELVRVLEKKKKIFTKINGLTFFSNNRIIINNLRPLIENLDNLPFPAWELMPPKEYRIAPILEPAKGFPIAPILTSRGCPYNCSFCASNATWRRKLRFRSPENVLEEIKMLKKEYGVEEIHFSDDNFTMDIERAEKICDLLIKEKINLPWQCPNGVRIDRLTTSLLKKMKKAGCYSLSLGIESGNQEMLKNVQKQLDLKIVPGVLKMLRNIGIESYGFFILGLPGETKGSAKETIDFALNNDFDRVWFNIFTPYPGSSAFADWIGNRHFSDINWNEHDCSTALVSSKELSLSQIEKMQKMALRKFYLRPKNFARVISHIGPKEITSFLMSRFFKNIFKLTISKKIKNNVWHNRNF</sequence>
<dbReference type="AlphaFoldDB" id="A0A2M7BB27"/>
<dbReference type="InterPro" id="IPR006638">
    <property type="entry name" value="Elp3/MiaA/NifB-like_rSAM"/>
</dbReference>
<dbReference type="InterPro" id="IPR006158">
    <property type="entry name" value="Cobalamin-bd"/>
</dbReference>
<keyword evidence="3" id="KW-0808">Transferase</keyword>
<evidence type="ECO:0000313" key="11">
    <source>
        <dbReference type="Proteomes" id="UP000229631"/>
    </source>
</evidence>
<dbReference type="InterPro" id="IPR051198">
    <property type="entry name" value="BchE-like"/>
</dbReference>
<dbReference type="Gene3D" id="3.40.50.280">
    <property type="entry name" value="Cobalamin-binding domain"/>
    <property type="match status" value="1"/>
</dbReference>
<dbReference type="SMART" id="SM00729">
    <property type="entry name" value="Elp3"/>
    <property type="match status" value="1"/>
</dbReference>